<accession>A0AAV8V5I9</accession>
<dbReference type="AlphaFoldDB" id="A0AAV8V5I9"/>
<comment type="caution">
    <text evidence="4">The sequence shown here is derived from an EMBL/GenBank/DDBJ whole genome shotgun (WGS) entry which is preliminary data.</text>
</comment>
<evidence type="ECO:0000259" key="3">
    <source>
        <dbReference type="PROSITE" id="PS50966"/>
    </source>
</evidence>
<dbReference type="EMBL" id="JANEYG010000574">
    <property type="protein sequence ID" value="KAJ8909436.1"/>
    <property type="molecule type" value="Genomic_DNA"/>
</dbReference>
<feature type="region of interest" description="Disordered" evidence="2">
    <location>
        <begin position="1"/>
        <end position="29"/>
    </location>
</feature>
<keyword evidence="1" id="KW-0862">Zinc</keyword>
<evidence type="ECO:0000313" key="4">
    <source>
        <dbReference type="EMBL" id="KAJ8909436.1"/>
    </source>
</evidence>
<dbReference type="Proteomes" id="UP001159042">
    <property type="component" value="Unassembled WGS sequence"/>
</dbReference>
<dbReference type="Pfam" id="PF10551">
    <property type="entry name" value="MULE"/>
    <property type="match status" value="1"/>
</dbReference>
<feature type="compositionally biased region" description="Basic and acidic residues" evidence="2">
    <location>
        <begin position="20"/>
        <end position="29"/>
    </location>
</feature>
<keyword evidence="5" id="KW-1185">Reference proteome</keyword>
<evidence type="ECO:0000256" key="1">
    <source>
        <dbReference type="PROSITE-ProRule" id="PRU00325"/>
    </source>
</evidence>
<evidence type="ECO:0000313" key="5">
    <source>
        <dbReference type="Proteomes" id="UP001159042"/>
    </source>
</evidence>
<proteinExistence type="predicted"/>
<dbReference type="GO" id="GO:0008270">
    <property type="term" value="F:zinc ion binding"/>
    <property type="evidence" value="ECO:0007669"/>
    <property type="project" value="UniProtKB-KW"/>
</dbReference>
<feature type="compositionally biased region" description="Basic residues" evidence="2">
    <location>
        <begin position="7"/>
        <end position="19"/>
    </location>
</feature>
<dbReference type="PANTHER" id="PTHR35385">
    <property type="entry name" value="PROTEIN B, PUTATIVE-RELATED-RELATED"/>
    <property type="match status" value="1"/>
</dbReference>
<dbReference type="InterPro" id="IPR018289">
    <property type="entry name" value="MULE_transposase_dom"/>
</dbReference>
<organism evidence="4 5">
    <name type="scientific">Exocentrus adspersus</name>
    <dbReference type="NCBI Taxonomy" id="1586481"/>
    <lineage>
        <taxon>Eukaryota</taxon>
        <taxon>Metazoa</taxon>
        <taxon>Ecdysozoa</taxon>
        <taxon>Arthropoda</taxon>
        <taxon>Hexapoda</taxon>
        <taxon>Insecta</taxon>
        <taxon>Pterygota</taxon>
        <taxon>Neoptera</taxon>
        <taxon>Endopterygota</taxon>
        <taxon>Coleoptera</taxon>
        <taxon>Polyphaga</taxon>
        <taxon>Cucujiformia</taxon>
        <taxon>Chrysomeloidea</taxon>
        <taxon>Cerambycidae</taxon>
        <taxon>Lamiinae</taxon>
        <taxon>Acanthocinini</taxon>
        <taxon>Exocentrus</taxon>
    </lineage>
</organism>
<gene>
    <name evidence="4" type="ORF">NQ315_012750</name>
</gene>
<protein>
    <recommendedName>
        <fullName evidence="3">SWIM-type domain-containing protein</fullName>
    </recommendedName>
</protein>
<feature type="domain" description="SWIM-type" evidence="3">
    <location>
        <begin position="440"/>
        <end position="471"/>
    </location>
</feature>
<reference evidence="4 5" key="1">
    <citation type="journal article" date="2023" name="Insect Mol. Biol.">
        <title>Genome sequencing provides insights into the evolution of gene families encoding plant cell wall-degrading enzymes in longhorned beetles.</title>
        <authorList>
            <person name="Shin N.R."/>
            <person name="Okamura Y."/>
            <person name="Kirsch R."/>
            <person name="Pauchet Y."/>
        </authorList>
    </citation>
    <scope>NUCLEOTIDE SEQUENCE [LARGE SCALE GENOMIC DNA]</scope>
    <source>
        <strain evidence="4">EAD_L_NR</strain>
    </source>
</reference>
<name>A0AAV8V5I9_9CUCU</name>
<keyword evidence="1" id="KW-0479">Metal-binding</keyword>
<keyword evidence="1" id="KW-0863">Zinc-finger</keyword>
<evidence type="ECO:0000256" key="2">
    <source>
        <dbReference type="SAM" id="MobiDB-lite"/>
    </source>
</evidence>
<sequence>MPMRLAHILRHNQKNKKRKNDSTRNRNKDCPAKIVVRVKKINRFTKYRDPLLKEGWNAVIEMHLNHSHRVDVAEAYSFLRMNKETRDTFIKYFQDGLSPSEARSLHRSSLLATTPVEDIFKVLADAHINPTDRSVYYLFDKWRNENYGTREVKSIVEKLLEMNTIFEENGIKYKVNEEPFCCVLLTPIMQRAHRMKFSGEIVFVDSSGSCDQGGSSITSYLVMKDFFGRGFPMVFMTDDSSAEIDALQEVFPTSQHLLCTFHILQAMWRWLWNTVHQIEKQDRRTLMIMFRGVVYAQNTTDCELYKNILYESEIAKKYDNFLLHFENIWKRKSKWAHCFRKDLVTRGHNTNNIIEVSIRILKDFVLQRCKAFNAVSLSGFITHSLEEFYKQKCILYANGRGFKLDVYFKKFCYKANLLKVTKETDTLFTVTSSQDDNIVYTVDTHIEQCDCPAGAGGKFCKHICAVFNTGINLITTPNLLFQDRIDLAKMALGDDVNENFFLSMSLEGERQPPNEDSCQPSNENSFKQPMCFYNSLTDNETINDTEEIVENKENFVSTTAGSFEAEYEREVNRLTDNLKEISQFAASHPSKYMLKCIKELNAKLGHIENEDAFYNICSSIINTKRGRRIKVQPTSISRRTKKNLHAGTRAITAGRPAKTESLKVSSKRQRNLFQNILHNQPNAKSHGSSH</sequence>
<dbReference type="InterPro" id="IPR007527">
    <property type="entry name" value="Znf_SWIM"/>
</dbReference>
<dbReference type="PROSITE" id="PS50966">
    <property type="entry name" value="ZF_SWIM"/>
    <property type="match status" value="1"/>
</dbReference>
<dbReference type="PANTHER" id="PTHR35385:SF2">
    <property type="entry name" value="PROTEIN B, PUTATIVE-RELATED"/>
    <property type="match status" value="1"/>
</dbReference>